<dbReference type="Proteomes" id="UP000295375">
    <property type="component" value="Unassembled WGS sequence"/>
</dbReference>
<dbReference type="AlphaFoldDB" id="A0A4R6U7Z6"/>
<keyword evidence="1" id="KW-0812">Transmembrane</keyword>
<sequence length="171" mass="19102">MTLAIALAIVAAILLLASFFIFAKRRFALAIIFMAAVLGSVFLSIQNWPSRSERFLMNLQSQLPISIDSNTTLVAIEKSHSQLLFTFQRSDFSAAELKPQQYADLLQLGLTSYVCQYAKRHEIIATNLPVHFRYLTKDRVVLPTHEVFLRACDINPESTEAAGNETTPPNG</sequence>
<keyword evidence="1" id="KW-0472">Membrane</keyword>
<reference evidence="2 3" key="1">
    <citation type="submission" date="2019-03" db="EMBL/GenBank/DDBJ databases">
        <title>Genomic Encyclopedia of Type Strains, Phase IV (KMG-IV): sequencing the most valuable type-strain genomes for metagenomic binning, comparative biology and taxonomic classification.</title>
        <authorList>
            <person name="Goeker M."/>
        </authorList>
    </citation>
    <scope>NUCLEOTIDE SEQUENCE [LARGE SCALE GENOMIC DNA]</scope>
    <source>
        <strain evidence="2 3">DSM 103792</strain>
    </source>
</reference>
<evidence type="ECO:0000256" key="1">
    <source>
        <dbReference type="SAM" id="Phobius"/>
    </source>
</evidence>
<proteinExistence type="predicted"/>
<comment type="caution">
    <text evidence="2">The sequence shown here is derived from an EMBL/GenBank/DDBJ whole genome shotgun (WGS) entry which is preliminary data.</text>
</comment>
<dbReference type="RefSeq" id="WP_133593947.1">
    <property type="nucleotide sequence ID" value="NZ_CP037953.1"/>
</dbReference>
<keyword evidence="1" id="KW-1133">Transmembrane helix</keyword>
<evidence type="ECO:0000313" key="3">
    <source>
        <dbReference type="Proteomes" id="UP000295375"/>
    </source>
</evidence>
<accession>A0A4R6U7Z6</accession>
<feature type="transmembrane region" description="Helical" evidence="1">
    <location>
        <begin position="27"/>
        <end position="45"/>
    </location>
</feature>
<gene>
    <name evidence="2" type="ORF">EV696_1382</name>
</gene>
<evidence type="ECO:0000313" key="2">
    <source>
        <dbReference type="EMBL" id="TDQ41822.1"/>
    </source>
</evidence>
<protein>
    <submittedName>
        <fullName evidence="2">Uncharacterized protein</fullName>
    </submittedName>
</protein>
<name>A0A4R6U7Z6_9GAMM</name>
<dbReference type="EMBL" id="SNYM01000038">
    <property type="protein sequence ID" value="TDQ41822.1"/>
    <property type="molecule type" value="Genomic_DNA"/>
</dbReference>
<keyword evidence="3" id="KW-1185">Reference proteome</keyword>
<organism evidence="2 3">
    <name type="scientific">Permianibacter aggregans</name>
    <dbReference type="NCBI Taxonomy" id="1510150"/>
    <lineage>
        <taxon>Bacteria</taxon>
        <taxon>Pseudomonadati</taxon>
        <taxon>Pseudomonadota</taxon>
        <taxon>Gammaproteobacteria</taxon>
        <taxon>Pseudomonadales</taxon>
        <taxon>Pseudomonadaceae</taxon>
        <taxon>Permianibacter</taxon>
    </lineage>
</organism>